<evidence type="ECO:0000259" key="9">
    <source>
        <dbReference type="Pfam" id="PF01225"/>
    </source>
</evidence>
<gene>
    <name evidence="7" type="primary">murE</name>
    <name evidence="12" type="ORF">M3P19_13780</name>
</gene>
<dbReference type="SUPFAM" id="SSF63418">
    <property type="entry name" value="MurE/MurF N-terminal domain"/>
    <property type="match status" value="1"/>
</dbReference>
<dbReference type="InterPro" id="IPR005761">
    <property type="entry name" value="UDP-N-AcMur-Glu-dNH2Pim_ligase"/>
</dbReference>
<dbReference type="Pfam" id="PF01225">
    <property type="entry name" value="Mur_ligase"/>
    <property type="match status" value="1"/>
</dbReference>
<evidence type="ECO:0000256" key="3">
    <source>
        <dbReference type="ARBA" id="ARBA00022960"/>
    </source>
</evidence>
<feature type="binding site" evidence="7">
    <location>
        <position position="181"/>
    </location>
    <ligand>
        <name>UDP-N-acetyl-alpha-D-muramoyl-L-alanyl-D-glutamate</name>
        <dbReference type="ChEBI" id="CHEBI:83900"/>
    </ligand>
</feature>
<keyword evidence="7" id="KW-0547">Nucleotide-binding</keyword>
<keyword evidence="4 7" id="KW-0573">Peptidoglycan synthesis</keyword>
<comment type="pathway">
    <text evidence="7 8">Cell wall biogenesis; peptidoglycan biosynthesis.</text>
</comment>
<comment type="PTM">
    <text evidence="7">Carboxylation is probably crucial for Mg(2+) binding and, consequently, for the gamma-phosphate positioning of ATP.</text>
</comment>
<evidence type="ECO:0000256" key="5">
    <source>
        <dbReference type="ARBA" id="ARBA00023306"/>
    </source>
</evidence>
<dbReference type="NCBIfam" id="TIGR01085">
    <property type="entry name" value="murE"/>
    <property type="match status" value="1"/>
</dbReference>
<dbReference type="InterPro" id="IPR004101">
    <property type="entry name" value="Mur_ligase_C"/>
</dbReference>
<dbReference type="HAMAP" id="MF_00208">
    <property type="entry name" value="MurE"/>
    <property type="match status" value="1"/>
</dbReference>
<dbReference type="Gene3D" id="3.40.1190.10">
    <property type="entry name" value="Mur-like, catalytic domain"/>
    <property type="match status" value="1"/>
</dbReference>
<feature type="binding site" evidence="7">
    <location>
        <begin position="154"/>
        <end position="155"/>
    </location>
    <ligand>
        <name>UDP-N-acetyl-alpha-D-muramoyl-L-alanyl-D-glutamate</name>
        <dbReference type="ChEBI" id="CHEBI:83900"/>
    </ligand>
</feature>
<protein>
    <recommendedName>
        <fullName evidence="7">UDP-N-acetylmuramoyl-L-alanyl-D-glutamate--2,6-diaminopimelate ligase</fullName>
        <ecNumber evidence="7">6.3.2.13</ecNumber>
    </recommendedName>
    <alternativeName>
        <fullName evidence="7">Meso-A2pm-adding enzyme</fullName>
    </alternativeName>
    <alternativeName>
        <fullName evidence="7">Meso-diaminopimelate-adding enzyme</fullName>
    </alternativeName>
    <alternativeName>
        <fullName evidence="7">UDP-MurNAc-L-Ala-D-Glu:meso-diaminopimelate ligase</fullName>
    </alternativeName>
    <alternativeName>
        <fullName evidence="7">UDP-MurNAc-tripeptide synthetase</fullName>
    </alternativeName>
    <alternativeName>
        <fullName evidence="7">UDP-N-acetylmuramyl-tripeptide synthetase</fullName>
    </alternativeName>
</protein>
<keyword evidence="5 7" id="KW-0131">Cell cycle</keyword>
<feature type="binding site" evidence="7">
    <location>
        <position position="187"/>
    </location>
    <ligand>
        <name>UDP-N-acetyl-alpha-D-muramoyl-L-alanyl-D-glutamate</name>
        <dbReference type="ChEBI" id="CHEBI:83900"/>
    </ligand>
</feature>
<dbReference type="PANTHER" id="PTHR23135">
    <property type="entry name" value="MUR LIGASE FAMILY MEMBER"/>
    <property type="match status" value="1"/>
</dbReference>
<evidence type="ECO:0000256" key="1">
    <source>
        <dbReference type="ARBA" id="ARBA00005898"/>
    </source>
</evidence>
<accession>A0ABT0PUL6</accession>
<dbReference type="GO" id="GO:0008765">
    <property type="term" value="F:UDP-N-acetylmuramoylalanyl-D-glutamate-2,6-diaminopimelate ligase activity"/>
    <property type="evidence" value="ECO:0007669"/>
    <property type="project" value="UniProtKB-EC"/>
</dbReference>
<dbReference type="RefSeq" id="WP_249658273.1">
    <property type="nucleotide sequence ID" value="NZ_JAMFMA010000003.1"/>
</dbReference>
<dbReference type="Proteomes" id="UP001203607">
    <property type="component" value="Unassembled WGS sequence"/>
</dbReference>
<comment type="function">
    <text evidence="7">Catalyzes the addition of meso-diaminopimelic acid to the nucleotide precursor UDP-N-acetylmuramoyl-L-alanyl-D-glutamate (UMAG) in the biosynthesis of bacterial cell-wall peptidoglycan.</text>
</comment>
<comment type="caution">
    <text evidence="12">The sequence shown here is derived from an EMBL/GenBank/DDBJ whole genome shotgun (WGS) entry which is preliminary data.</text>
</comment>
<evidence type="ECO:0000259" key="10">
    <source>
        <dbReference type="Pfam" id="PF02875"/>
    </source>
</evidence>
<feature type="domain" description="Mur ligase C-terminal" evidence="10">
    <location>
        <begin position="328"/>
        <end position="458"/>
    </location>
</feature>
<proteinExistence type="inferred from homology"/>
<keyword evidence="7" id="KW-0963">Cytoplasm</keyword>
<dbReference type="Pfam" id="PF08245">
    <property type="entry name" value="Mur_ligase_M"/>
    <property type="match status" value="1"/>
</dbReference>
<comment type="cofactor">
    <cofactor evidence="7">
        <name>Mg(2+)</name>
        <dbReference type="ChEBI" id="CHEBI:18420"/>
    </cofactor>
</comment>
<feature type="binding site" evidence="7">
    <location>
        <position position="460"/>
    </location>
    <ligand>
        <name>meso-2,6-diaminopimelate</name>
        <dbReference type="ChEBI" id="CHEBI:57791"/>
    </ligand>
</feature>
<comment type="similarity">
    <text evidence="1 7">Belongs to the MurCDEF family. MurE subfamily.</text>
</comment>
<keyword evidence="3 7" id="KW-0133">Cell shape</keyword>
<feature type="binding site" evidence="7">
    <location>
        <begin position="403"/>
        <end position="406"/>
    </location>
    <ligand>
        <name>meso-2,6-diaminopimelate</name>
        <dbReference type="ChEBI" id="CHEBI:57791"/>
    </ligand>
</feature>
<comment type="subcellular location">
    <subcellularLocation>
        <location evidence="7 8">Cytoplasm</location>
    </subcellularLocation>
</comment>
<dbReference type="InterPro" id="IPR000713">
    <property type="entry name" value="Mur_ligase_N"/>
</dbReference>
<keyword evidence="7 12" id="KW-0436">Ligase</keyword>
<sequence length="487" mass="54597">MKLLKDILFGVRLSAVSGDTNVMVNQIHFDSRKVEMDDLFVAVRGTITDGHQYIQKAVESGARAIVCEELPELMVNGVTYIKVADSNSALAILASNYFDNPSKNLKLVGITGTNGKTTVSTLLYNLFKKAGYKVGLISTIKVMVDDKTYKTSHTTPDVLTINQHLSEMNDEGIEYCFMEVSSHGIHQKRTEGLHFTGAIFTNLSHDHLDYHKTFAEYRDTKKRLFDNLPKSAFALTNIDDKNGKIMLQNTKAKKQTYALKSYADFRAQILERQFNGQLLKIDENEIWTRLIGDFNAYNLLAIYATADLLGLEKMETLKLISELETVDGRFQYFISKERITAIVDYAHTPDALKNVLVTINALRTGNENVITVVGCGGDRDKSKRPVMGHIASEMSNQAIFTSDNPRTEDPETIIEEMEAGVEPQNTRKVLSIENRKQAIKTACKLALANDIILVTGKGHETYQETNGVRVDFDDFKEVKEALESLNK</sequence>
<evidence type="ECO:0000313" key="12">
    <source>
        <dbReference type="EMBL" id="MCL6275085.1"/>
    </source>
</evidence>
<dbReference type="Pfam" id="PF02875">
    <property type="entry name" value="Mur_ligase_C"/>
    <property type="match status" value="1"/>
</dbReference>
<evidence type="ECO:0000256" key="6">
    <source>
        <dbReference type="ARBA" id="ARBA00023316"/>
    </source>
</evidence>
<feature type="binding site" evidence="7">
    <location>
        <position position="456"/>
    </location>
    <ligand>
        <name>meso-2,6-diaminopimelate</name>
        <dbReference type="ChEBI" id="CHEBI:57791"/>
    </ligand>
</feature>
<evidence type="ECO:0000256" key="8">
    <source>
        <dbReference type="RuleBase" id="RU004135"/>
    </source>
</evidence>
<dbReference type="EC" id="6.3.2.13" evidence="7"/>
<organism evidence="12 13">
    <name type="scientific">Flagellimonas spongiicola</name>
    <dbReference type="NCBI Taxonomy" id="2942208"/>
    <lineage>
        <taxon>Bacteria</taxon>
        <taxon>Pseudomonadati</taxon>
        <taxon>Bacteroidota</taxon>
        <taxon>Flavobacteriia</taxon>
        <taxon>Flavobacteriales</taxon>
        <taxon>Flavobacteriaceae</taxon>
        <taxon>Flagellimonas</taxon>
    </lineage>
</organism>
<dbReference type="EMBL" id="JAMFMA010000003">
    <property type="protein sequence ID" value="MCL6275085.1"/>
    <property type="molecule type" value="Genomic_DNA"/>
</dbReference>
<evidence type="ECO:0000259" key="11">
    <source>
        <dbReference type="Pfam" id="PF08245"/>
    </source>
</evidence>
<keyword evidence="13" id="KW-1185">Reference proteome</keyword>
<dbReference type="SUPFAM" id="SSF53244">
    <property type="entry name" value="MurD-like peptide ligases, peptide-binding domain"/>
    <property type="match status" value="1"/>
</dbReference>
<feature type="binding site" evidence="7">
    <location>
        <begin position="112"/>
        <end position="118"/>
    </location>
    <ligand>
        <name>ATP</name>
        <dbReference type="ChEBI" id="CHEBI:30616"/>
    </ligand>
</feature>
<feature type="binding site" evidence="7">
    <location>
        <position position="189"/>
    </location>
    <ligand>
        <name>UDP-N-acetyl-alpha-D-muramoyl-L-alanyl-D-glutamate</name>
        <dbReference type="ChEBI" id="CHEBI:83900"/>
    </ligand>
</feature>
<feature type="short sequence motif" description="Meso-diaminopimelate recognition motif" evidence="7">
    <location>
        <begin position="403"/>
        <end position="406"/>
    </location>
</feature>
<evidence type="ECO:0000256" key="4">
    <source>
        <dbReference type="ARBA" id="ARBA00022984"/>
    </source>
</evidence>
<dbReference type="InterPro" id="IPR036565">
    <property type="entry name" value="Mur-like_cat_sf"/>
</dbReference>
<keyword evidence="7" id="KW-0067">ATP-binding</keyword>
<dbReference type="InterPro" id="IPR035911">
    <property type="entry name" value="MurE/MurF_N"/>
</dbReference>
<keyword evidence="2 7" id="KW-0132">Cell division</keyword>
<feature type="modified residue" description="N6-carboxylysine" evidence="7">
    <location>
        <position position="221"/>
    </location>
</feature>
<keyword evidence="7" id="KW-0460">Magnesium</keyword>
<dbReference type="Gene3D" id="3.40.1390.10">
    <property type="entry name" value="MurE/MurF, N-terminal domain"/>
    <property type="match status" value="1"/>
</dbReference>
<dbReference type="PANTHER" id="PTHR23135:SF4">
    <property type="entry name" value="UDP-N-ACETYLMURAMOYL-L-ALANYL-D-GLUTAMATE--2,6-DIAMINOPIMELATE LIGASE MURE HOMOLOG, CHLOROPLASTIC"/>
    <property type="match status" value="1"/>
</dbReference>
<dbReference type="InterPro" id="IPR036615">
    <property type="entry name" value="Mur_ligase_C_dom_sf"/>
</dbReference>
<dbReference type="InterPro" id="IPR013221">
    <property type="entry name" value="Mur_ligase_cen"/>
</dbReference>
<feature type="binding site" evidence="7">
    <location>
        <position position="379"/>
    </location>
    <ligand>
        <name>meso-2,6-diaminopimelate</name>
        <dbReference type="ChEBI" id="CHEBI:57791"/>
    </ligand>
</feature>
<dbReference type="Gene3D" id="3.90.190.20">
    <property type="entry name" value="Mur ligase, C-terminal domain"/>
    <property type="match status" value="1"/>
</dbReference>
<keyword evidence="6 7" id="KW-0961">Cell wall biogenesis/degradation</keyword>
<evidence type="ECO:0000256" key="7">
    <source>
        <dbReference type="HAMAP-Rule" id="MF_00208"/>
    </source>
</evidence>
<reference evidence="12 13" key="1">
    <citation type="submission" date="2022-05" db="EMBL/GenBank/DDBJ databases">
        <authorList>
            <person name="Park J.-S."/>
        </authorList>
    </citation>
    <scope>NUCLEOTIDE SEQUENCE [LARGE SCALE GENOMIC DNA]</scope>
    <source>
        <strain evidence="12 13">2012CJ35-5</strain>
    </source>
</reference>
<comment type="caution">
    <text evidence="7">Lacks conserved residue(s) required for the propagation of feature annotation.</text>
</comment>
<comment type="catalytic activity">
    <reaction evidence="7">
        <text>UDP-N-acetyl-alpha-D-muramoyl-L-alanyl-D-glutamate + meso-2,6-diaminopimelate + ATP = UDP-N-acetyl-alpha-D-muramoyl-L-alanyl-gamma-D-glutamyl-meso-2,6-diaminopimelate + ADP + phosphate + H(+)</text>
        <dbReference type="Rhea" id="RHEA:23676"/>
        <dbReference type="ChEBI" id="CHEBI:15378"/>
        <dbReference type="ChEBI" id="CHEBI:30616"/>
        <dbReference type="ChEBI" id="CHEBI:43474"/>
        <dbReference type="ChEBI" id="CHEBI:57791"/>
        <dbReference type="ChEBI" id="CHEBI:83900"/>
        <dbReference type="ChEBI" id="CHEBI:83905"/>
        <dbReference type="ChEBI" id="CHEBI:456216"/>
        <dbReference type="EC" id="6.3.2.13"/>
    </reaction>
</comment>
<feature type="binding site" evidence="7">
    <location>
        <position position="31"/>
    </location>
    <ligand>
        <name>UDP-N-acetyl-alpha-D-muramoyl-L-alanyl-D-glutamate</name>
        <dbReference type="ChEBI" id="CHEBI:83900"/>
    </ligand>
</feature>
<feature type="domain" description="Mur ligase central" evidence="11">
    <location>
        <begin position="110"/>
        <end position="305"/>
    </location>
</feature>
<evidence type="ECO:0000256" key="2">
    <source>
        <dbReference type="ARBA" id="ARBA00022618"/>
    </source>
</evidence>
<feature type="domain" description="Mur ligase N-terminal catalytic" evidence="9">
    <location>
        <begin position="25"/>
        <end position="97"/>
    </location>
</feature>
<evidence type="ECO:0000313" key="13">
    <source>
        <dbReference type="Proteomes" id="UP001203607"/>
    </source>
</evidence>
<name>A0ABT0PUL6_9FLAO</name>
<dbReference type="SUPFAM" id="SSF53623">
    <property type="entry name" value="MurD-like peptide ligases, catalytic domain"/>
    <property type="match status" value="1"/>
</dbReference>
<dbReference type="NCBIfam" id="NF001126">
    <property type="entry name" value="PRK00139.1-4"/>
    <property type="match status" value="1"/>
</dbReference>